<accession>Q23QU0</accession>
<evidence type="ECO:0000313" key="3">
    <source>
        <dbReference type="EMBL" id="EAR98798.3"/>
    </source>
</evidence>
<dbReference type="InParanoid" id="Q23QU0"/>
<dbReference type="AlphaFoldDB" id="Q23QU0"/>
<feature type="compositionally biased region" description="Low complexity" evidence="2">
    <location>
        <begin position="589"/>
        <end position="604"/>
    </location>
</feature>
<feature type="compositionally biased region" description="Low complexity" evidence="2">
    <location>
        <begin position="756"/>
        <end position="771"/>
    </location>
</feature>
<feature type="region of interest" description="Disordered" evidence="2">
    <location>
        <begin position="755"/>
        <end position="781"/>
    </location>
</feature>
<feature type="region of interest" description="Disordered" evidence="2">
    <location>
        <begin position="123"/>
        <end position="144"/>
    </location>
</feature>
<gene>
    <name evidence="3" type="ORF">TTHERM_00250930</name>
</gene>
<feature type="region of interest" description="Disordered" evidence="2">
    <location>
        <begin position="305"/>
        <end position="372"/>
    </location>
</feature>
<keyword evidence="4" id="KW-1185">Reference proteome</keyword>
<feature type="compositionally biased region" description="Low complexity" evidence="2">
    <location>
        <begin position="132"/>
        <end position="144"/>
    </location>
</feature>
<dbReference type="HOGENOM" id="CLU_291116_0_0_1"/>
<evidence type="ECO:0000256" key="1">
    <source>
        <dbReference type="SAM" id="Coils"/>
    </source>
</evidence>
<dbReference type="EMBL" id="GG662647">
    <property type="protein sequence ID" value="EAR98798.3"/>
    <property type="molecule type" value="Genomic_DNA"/>
</dbReference>
<protein>
    <submittedName>
        <fullName evidence="3">Uncharacterized protein</fullName>
    </submittedName>
</protein>
<dbReference type="RefSeq" id="XP_001019043.3">
    <property type="nucleotide sequence ID" value="XM_001019043.3"/>
</dbReference>
<dbReference type="Proteomes" id="UP000009168">
    <property type="component" value="Unassembled WGS sequence"/>
</dbReference>
<feature type="coiled-coil region" evidence="1">
    <location>
        <begin position="798"/>
        <end position="836"/>
    </location>
</feature>
<dbReference type="GeneID" id="7832013"/>
<feature type="compositionally biased region" description="Low complexity" evidence="2">
    <location>
        <begin position="636"/>
        <end position="645"/>
    </location>
</feature>
<keyword evidence="1" id="KW-0175">Coiled coil</keyword>
<sequence length="1031" mass="119508">MIRQVKINPTQDIQNPLIKQLKTSSDTFYIPNRSSSSEFIRTIKQNSPEQVQHVSPIQYINSTGYAQLKQNNAVSVNQVVAAPGQNNKHRSLSPCNQSQTSNQVNMVFFNDSIQNMIHSPLSSTSNSFYSSQNNQQNQNQKKAIQIQQQQQQLQNNVNKSGTFSPAQVPLQPLQINNNQINQQQVQQNPGIQLLKGQQIQQNIPLQKQTMKLQNQFQVQSTQQNDQMVFALGGKVNDLSQEIQRLLSLNEKLIQEALSWRQKFELCNMRKQILEQELEQRKLMVKTYSQNLLLNDEATNMNDTNEKLEDSCQSSDHQDAKNYKKAKKQKLSFNQSEQDIPEDSQASENQGYTEDSTEQIKKKSSKNKKSNKDYNFQHIVKQISSLENLKKMNRVEDLHQQIQKLIEENQILKQQMRLSGSSDEVFSDSSFVLDEQEEEELRKQQINTEEYYKKMSLKEKIKWKITSLSTRCAKLEKELTESKVQSWNLQKQLQSYDSKEDMRGIMLQKYEQEKSTLPVNLPNKILDQEYNTKSSVTQQKQLYQFLDGNNIFYHQQTNQLTPKSSTNLQPSNQQYQVNFNFQQGSPKTMNNSNNNKHLFNNQHQNSSLDQQSKQEGSEYRYHSDQNKTFKKNDSSQDQKSSTSSNSYAKEIIEKAINYAGERYPQINNPSQSVKTIEYNYSQSFQLKSQSFNSNSNTTKQQIKENFINSVAESSKQSESQNQSGIIPVSQLKNDFKLNNMSKSPNSDKYSEKFLNTQKQVQQQKSQHQFLKQQKNDENYNNKTLGDLNCQATRDDNYNFSNLEITTKQYQSEMQKLAEKQKQQLQKLQEKVHAREVSIIKENELMKQESGSKNKFNYEFQNIKKISANQKANILQYNQNQQSPQSPLSEFQVKCAGGSVNRYQQNAQDVKSQNNQNTSLQDINFQNSETQVSAYSKMNTALTIQNDHKSNPSTKSYINCSKSEVNIFNSGEQRIFDNNDDLYASANSESFRVNHSFSDKENQFSSRKKSFQQQLSPQFVYQSNDSFQPNNNY</sequence>
<proteinExistence type="predicted"/>
<reference evidence="4" key="1">
    <citation type="journal article" date="2006" name="PLoS Biol.">
        <title>Macronuclear genome sequence of the ciliate Tetrahymena thermophila, a model eukaryote.</title>
        <authorList>
            <person name="Eisen J.A."/>
            <person name="Coyne R.S."/>
            <person name="Wu M."/>
            <person name="Wu D."/>
            <person name="Thiagarajan M."/>
            <person name="Wortman J.R."/>
            <person name="Badger J.H."/>
            <person name="Ren Q."/>
            <person name="Amedeo P."/>
            <person name="Jones K.M."/>
            <person name="Tallon L.J."/>
            <person name="Delcher A.L."/>
            <person name="Salzberg S.L."/>
            <person name="Silva J.C."/>
            <person name="Haas B.J."/>
            <person name="Majoros W.H."/>
            <person name="Farzad M."/>
            <person name="Carlton J.M."/>
            <person name="Smith R.K. Jr."/>
            <person name="Garg J."/>
            <person name="Pearlman R.E."/>
            <person name="Karrer K.M."/>
            <person name="Sun L."/>
            <person name="Manning G."/>
            <person name="Elde N.C."/>
            <person name="Turkewitz A.P."/>
            <person name="Asai D.J."/>
            <person name="Wilkes D.E."/>
            <person name="Wang Y."/>
            <person name="Cai H."/>
            <person name="Collins K."/>
            <person name="Stewart B.A."/>
            <person name="Lee S.R."/>
            <person name="Wilamowska K."/>
            <person name="Weinberg Z."/>
            <person name="Ruzzo W.L."/>
            <person name="Wloga D."/>
            <person name="Gaertig J."/>
            <person name="Frankel J."/>
            <person name="Tsao C.-C."/>
            <person name="Gorovsky M.A."/>
            <person name="Keeling P.J."/>
            <person name="Waller R.F."/>
            <person name="Patron N.J."/>
            <person name="Cherry J.M."/>
            <person name="Stover N.A."/>
            <person name="Krieger C.J."/>
            <person name="del Toro C."/>
            <person name="Ryder H.F."/>
            <person name="Williamson S.C."/>
            <person name="Barbeau R.A."/>
            <person name="Hamilton E.P."/>
            <person name="Orias E."/>
        </authorList>
    </citation>
    <scope>NUCLEOTIDE SEQUENCE [LARGE SCALE GENOMIC DNA]</scope>
    <source>
        <strain evidence="4">SB210</strain>
    </source>
</reference>
<evidence type="ECO:0000313" key="4">
    <source>
        <dbReference type="Proteomes" id="UP000009168"/>
    </source>
</evidence>
<feature type="compositionally biased region" description="Basic and acidic residues" evidence="2">
    <location>
        <begin position="614"/>
        <end position="635"/>
    </location>
</feature>
<feature type="coiled-coil region" evidence="1">
    <location>
        <begin position="387"/>
        <end position="414"/>
    </location>
</feature>
<organism evidence="3 4">
    <name type="scientific">Tetrahymena thermophila (strain SB210)</name>
    <dbReference type="NCBI Taxonomy" id="312017"/>
    <lineage>
        <taxon>Eukaryota</taxon>
        <taxon>Sar</taxon>
        <taxon>Alveolata</taxon>
        <taxon>Ciliophora</taxon>
        <taxon>Intramacronucleata</taxon>
        <taxon>Oligohymenophorea</taxon>
        <taxon>Hymenostomatida</taxon>
        <taxon>Tetrahymenina</taxon>
        <taxon>Tetrahymenidae</taxon>
        <taxon>Tetrahymena</taxon>
    </lineage>
</organism>
<name>Q23QU0_TETTS</name>
<feature type="compositionally biased region" description="Basic and acidic residues" evidence="2">
    <location>
        <begin position="305"/>
        <end position="321"/>
    </location>
</feature>
<feature type="region of interest" description="Disordered" evidence="2">
    <location>
        <begin position="581"/>
        <end position="645"/>
    </location>
</feature>
<feature type="compositionally biased region" description="Polar residues" evidence="2">
    <location>
        <begin position="330"/>
        <end position="353"/>
    </location>
</feature>
<feature type="coiled-coil region" evidence="1">
    <location>
        <begin position="457"/>
        <end position="484"/>
    </location>
</feature>
<dbReference type="KEGG" id="tet:TTHERM_00250930"/>
<evidence type="ECO:0000256" key="2">
    <source>
        <dbReference type="SAM" id="MobiDB-lite"/>
    </source>
</evidence>